<reference evidence="1 2" key="1">
    <citation type="journal article" date="2009" name="Nat. Genet.">
        <title>The genome of the cucumber, Cucumis sativus L.</title>
        <authorList>
            <person name="Huang S."/>
            <person name="Li R."/>
            <person name="Zhang Z."/>
            <person name="Li L."/>
            <person name="Gu X."/>
            <person name="Fan W."/>
            <person name="Lucas W.J."/>
            <person name="Wang X."/>
            <person name="Xie B."/>
            <person name="Ni P."/>
            <person name="Ren Y."/>
            <person name="Zhu H."/>
            <person name="Li J."/>
            <person name="Lin K."/>
            <person name="Jin W."/>
            <person name="Fei Z."/>
            <person name="Li G."/>
            <person name="Staub J."/>
            <person name="Kilian A."/>
            <person name="van der Vossen E.A."/>
            <person name="Wu Y."/>
            <person name="Guo J."/>
            <person name="He J."/>
            <person name="Jia Z."/>
            <person name="Ren Y."/>
            <person name="Tian G."/>
            <person name="Lu Y."/>
            <person name="Ruan J."/>
            <person name="Qian W."/>
            <person name="Wang M."/>
            <person name="Huang Q."/>
            <person name="Li B."/>
            <person name="Xuan Z."/>
            <person name="Cao J."/>
            <person name="Asan"/>
            <person name="Wu Z."/>
            <person name="Zhang J."/>
            <person name="Cai Q."/>
            <person name="Bai Y."/>
            <person name="Zhao B."/>
            <person name="Han Y."/>
            <person name="Li Y."/>
            <person name="Li X."/>
            <person name="Wang S."/>
            <person name="Shi Q."/>
            <person name="Liu S."/>
            <person name="Cho W.K."/>
            <person name="Kim J.Y."/>
            <person name="Xu Y."/>
            <person name="Heller-Uszynska K."/>
            <person name="Miao H."/>
            <person name="Cheng Z."/>
            <person name="Zhang S."/>
            <person name="Wu J."/>
            <person name="Yang Y."/>
            <person name="Kang H."/>
            <person name="Li M."/>
            <person name="Liang H."/>
            <person name="Ren X."/>
            <person name="Shi Z."/>
            <person name="Wen M."/>
            <person name="Jian M."/>
            <person name="Yang H."/>
            <person name="Zhang G."/>
            <person name="Yang Z."/>
            <person name="Chen R."/>
            <person name="Liu S."/>
            <person name="Li J."/>
            <person name="Ma L."/>
            <person name="Liu H."/>
            <person name="Zhou Y."/>
            <person name="Zhao J."/>
            <person name="Fang X."/>
            <person name="Li G."/>
            <person name="Fang L."/>
            <person name="Li Y."/>
            <person name="Liu D."/>
            <person name="Zheng H."/>
            <person name="Zhang Y."/>
            <person name="Qin N."/>
            <person name="Li Z."/>
            <person name="Yang G."/>
            <person name="Yang S."/>
            <person name="Bolund L."/>
            <person name="Kristiansen K."/>
            <person name="Zheng H."/>
            <person name="Li S."/>
            <person name="Zhang X."/>
            <person name="Yang H."/>
            <person name="Wang J."/>
            <person name="Sun R."/>
            <person name="Zhang B."/>
            <person name="Jiang S."/>
            <person name="Wang J."/>
            <person name="Du Y."/>
            <person name="Li S."/>
        </authorList>
    </citation>
    <scope>NUCLEOTIDE SEQUENCE [LARGE SCALE GENOMIC DNA]</scope>
    <source>
        <strain evidence="2">cv. 9930</strain>
    </source>
</reference>
<reference evidence="1 2" key="2">
    <citation type="journal article" date="2009" name="PLoS ONE">
        <title>An integrated genetic and cytogenetic map of the cucumber genome.</title>
        <authorList>
            <person name="Ren Y."/>
            <person name="Zhang Z."/>
            <person name="Liu J."/>
            <person name="Staub J.E."/>
            <person name="Han Y."/>
            <person name="Cheng Z."/>
            <person name="Li X."/>
            <person name="Lu J."/>
            <person name="Miao H."/>
            <person name="Kang H."/>
            <person name="Xie B."/>
            <person name="Gu X."/>
            <person name="Wang X."/>
            <person name="Du Y."/>
            <person name="Jin W."/>
            <person name="Huang S."/>
        </authorList>
    </citation>
    <scope>NUCLEOTIDE SEQUENCE [LARGE SCALE GENOMIC DNA]</scope>
    <source>
        <strain evidence="2">cv. 9930</strain>
    </source>
</reference>
<reference evidence="1 2" key="3">
    <citation type="journal article" date="2010" name="BMC Genomics">
        <title>Transcriptome sequencing and comparative analysis of cucumber flowers with different sex types.</title>
        <authorList>
            <person name="Guo S."/>
            <person name="Zheng Y."/>
            <person name="Joung J.G."/>
            <person name="Liu S."/>
            <person name="Zhang Z."/>
            <person name="Crasta O.R."/>
            <person name="Sobral B.W."/>
            <person name="Xu Y."/>
            <person name="Huang S."/>
            <person name="Fei Z."/>
        </authorList>
    </citation>
    <scope>NUCLEOTIDE SEQUENCE [LARGE SCALE GENOMIC DNA]</scope>
    <source>
        <strain evidence="2">cv. 9930</strain>
    </source>
</reference>
<dbReference type="Proteomes" id="UP000029981">
    <property type="component" value="Chromosome 5"/>
</dbReference>
<gene>
    <name evidence="1" type="ORF">Csa_5G114560</name>
</gene>
<reference evidence="1 2" key="4">
    <citation type="journal article" date="2011" name="BMC Genomics">
        <title>RNA-Seq improves annotation of protein-coding genes in the cucumber genome.</title>
        <authorList>
            <person name="Li Z."/>
            <person name="Zhang Z."/>
            <person name="Yan P."/>
            <person name="Huang S."/>
            <person name="Fei Z."/>
            <person name="Lin K."/>
        </authorList>
    </citation>
    <scope>NUCLEOTIDE SEQUENCE [LARGE SCALE GENOMIC DNA]</scope>
    <source>
        <strain evidence="2">cv. 9930</strain>
    </source>
</reference>
<evidence type="ECO:0000313" key="2">
    <source>
        <dbReference type="Proteomes" id="UP000029981"/>
    </source>
</evidence>
<sequence length="73" mass="8116">MVRLCCVVQGWRQWWRRRGYANLRATISRVCALVTQIVGISARQRGLAVAFAGDFAVAAFAQSTVFEISPITN</sequence>
<evidence type="ECO:0000313" key="1">
    <source>
        <dbReference type="EMBL" id="KGN49759.1"/>
    </source>
</evidence>
<accession>A0A0A0KLL1</accession>
<keyword evidence="2" id="KW-1185">Reference proteome</keyword>
<proteinExistence type="predicted"/>
<organism evidence="1 2">
    <name type="scientific">Cucumis sativus</name>
    <name type="common">Cucumber</name>
    <dbReference type="NCBI Taxonomy" id="3659"/>
    <lineage>
        <taxon>Eukaryota</taxon>
        <taxon>Viridiplantae</taxon>
        <taxon>Streptophyta</taxon>
        <taxon>Embryophyta</taxon>
        <taxon>Tracheophyta</taxon>
        <taxon>Spermatophyta</taxon>
        <taxon>Magnoliopsida</taxon>
        <taxon>eudicotyledons</taxon>
        <taxon>Gunneridae</taxon>
        <taxon>Pentapetalae</taxon>
        <taxon>rosids</taxon>
        <taxon>fabids</taxon>
        <taxon>Cucurbitales</taxon>
        <taxon>Cucurbitaceae</taxon>
        <taxon>Benincaseae</taxon>
        <taxon>Cucumis</taxon>
    </lineage>
</organism>
<dbReference type="AlphaFoldDB" id="A0A0A0KLL1"/>
<name>A0A0A0KLL1_CUCSA</name>
<protein>
    <submittedName>
        <fullName evidence="1">Uncharacterized protein</fullName>
    </submittedName>
</protein>
<dbReference type="Gramene" id="KGN49759">
    <property type="protein sequence ID" value="KGN49759"/>
    <property type="gene ID" value="Csa_5G114560"/>
</dbReference>
<dbReference type="EMBL" id="CM002926">
    <property type="protein sequence ID" value="KGN49759.1"/>
    <property type="molecule type" value="Genomic_DNA"/>
</dbReference>